<dbReference type="PANTHER" id="PTHR30137:SF6">
    <property type="entry name" value="LUCIFERASE-LIKE MONOOXYGENASE"/>
    <property type="match status" value="1"/>
</dbReference>
<dbReference type="GO" id="GO:0016705">
    <property type="term" value="F:oxidoreductase activity, acting on paired donors, with incorporation or reduction of molecular oxygen"/>
    <property type="evidence" value="ECO:0007669"/>
    <property type="project" value="InterPro"/>
</dbReference>
<dbReference type="OrthoDB" id="9780518at2"/>
<dbReference type="GO" id="GO:0005829">
    <property type="term" value="C:cytosol"/>
    <property type="evidence" value="ECO:0007669"/>
    <property type="project" value="TreeGrafter"/>
</dbReference>
<organism evidence="4 5">
    <name type="scientific">Sphingobium cloacae</name>
    <dbReference type="NCBI Taxonomy" id="120107"/>
    <lineage>
        <taxon>Bacteria</taxon>
        <taxon>Pseudomonadati</taxon>
        <taxon>Pseudomonadota</taxon>
        <taxon>Alphaproteobacteria</taxon>
        <taxon>Sphingomonadales</taxon>
        <taxon>Sphingomonadaceae</taxon>
        <taxon>Sphingobium</taxon>
    </lineage>
</organism>
<dbReference type="InterPro" id="IPR036661">
    <property type="entry name" value="Luciferase-like_sf"/>
</dbReference>
<comment type="similarity">
    <text evidence="1">To bacterial alkanal monooxygenase alpha and beta chains.</text>
</comment>
<sequence>MTRLSMLDLVPVAEGSDVATALSHAATLAAHAEKLGYHRYWVAEHHGMAGIASAATAVVLAHVGHATSSIRIGAGGIMLPNHAPLLIAEQFGTLAALFPGRVDLGLGRAPGSDQRVAQAIRRNLSGGPDQFPRDVMELQAFFADDPRLGIQATPGAGAQVPLWILGSSLFGAQLAAALGLPYAFASHFAPAALDEAIALYRRDFRPSVQLGTPYVMAGFNVFAADSMDEAQLIATSMQQTFIRLRTGGQPGKLPPPLPHYPETLPVQARMMLDEVMSASSIGTQADVERDLAAFIDRTNADEIIVGGQIYDAQARRRSFAIAMAAHQAIDARKAA</sequence>
<dbReference type="InterPro" id="IPR011251">
    <property type="entry name" value="Luciferase-like_dom"/>
</dbReference>
<dbReference type="SUPFAM" id="SSF51679">
    <property type="entry name" value="Bacterial luciferase-like"/>
    <property type="match status" value="1"/>
</dbReference>
<evidence type="ECO:0000259" key="3">
    <source>
        <dbReference type="Pfam" id="PF00296"/>
    </source>
</evidence>
<evidence type="ECO:0000313" key="4">
    <source>
        <dbReference type="EMBL" id="BAV64818.1"/>
    </source>
</evidence>
<evidence type="ECO:0000256" key="2">
    <source>
        <dbReference type="ARBA" id="ARBA00074555"/>
    </source>
</evidence>
<dbReference type="NCBIfam" id="TIGR03558">
    <property type="entry name" value="oxido_grp_1"/>
    <property type="match status" value="1"/>
</dbReference>
<dbReference type="EMBL" id="AP017655">
    <property type="protein sequence ID" value="BAV64818.1"/>
    <property type="molecule type" value="Genomic_DNA"/>
</dbReference>
<keyword evidence="5" id="KW-1185">Reference proteome</keyword>
<reference evidence="4 5" key="1">
    <citation type="submission" date="2016-10" db="EMBL/GenBank/DDBJ databases">
        <title>Complete Genome Sequence of the Nonylphenol-Degrading Bacterium Sphingobium cloacae JCM 10874T.</title>
        <authorList>
            <person name="Ootsuka M."/>
            <person name="Nishizawa T."/>
            <person name="Ohta H."/>
        </authorList>
    </citation>
    <scope>NUCLEOTIDE SEQUENCE [LARGE SCALE GENOMIC DNA]</scope>
    <source>
        <strain evidence="4 5">JCM 10874</strain>
    </source>
</reference>
<accession>A0A1E1F2R4</accession>
<gene>
    <name evidence="4" type="ORF">SCLO_1017780</name>
</gene>
<dbReference type="InterPro" id="IPR050766">
    <property type="entry name" value="Bact_Lucif_Oxidored"/>
</dbReference>
<dbReference type="Gene3D" id="3.20.20.30">
    <property type="entry name" value="Luciferase-like domain"/>
    <property type="match status" value="1"/>
</dbReference>
<proteinExistence type="predicted"/>
<evidence type="ECO:0000313" key="5">
    <source>
        <dbReference type="Proteomes" id="UP000218272"/>
    </source>
</evidence>
<dbReference type="Proteomes" id="UP000218272">
    <property type="component" value="Chromosome SCLO_1"/>
</dbReference>
<dbReference type="InterPro" id="IPR019949">
    <property type="entry name" value="CmoO-like"/>
</dbReference>
<evidence type="ECO:0000256" key="1">
    <source>
        <dbReference type="ARBA" id="ARBA00007789"/>
    </source>
</evidence>
<feature type="domain" description="Luciferase-like" evidence="3">
    <location>
        <begin position="8"/>
        <end position="242"/>
    </location>
</feature>
<dbReference type="Pfam" id="PF00296">
    <property type="entry name" value="Bac_luciferase"/>
    <property type="match status" value="1"/>
</dbReference>
<protein>
    <recommendedName>
        <fullName evidence="2">Luciferase-like monooxygenase</fullName>
    </recommendedName>
</protein>
<dbReference type="KEGG" id="sclo:SCLO_1017780"/>
<dbReference type="PANTHER" id="PTHR30137">
    <property type="entry name" value="LUCIFERASE-LIKE MONOOXYGENASE"/>
    <property type="match status" value="1"/>
</dbReference>
<dbReference type="FunFam" id="3.20.20.30:FF:000002">
    <property type="entry name" value="LLM class flavin-dependent oxidoreductase"/>
    <property type="match status" value="1"/>
</dbReference>
<dbReference type="RefSeq" id="WP_066517767.1">
    <property type="nucleotide sequence ID" value="NZ_AP017655.1"/>
</dbReference>
<dbReference type="AlphaFoldDB" id="A0A1E1F2R4"/>
<dbReference type="CDD" id="cd00347">
    <property type="entry name" value="Flavin_utilizing_monoxygenases"/>
    <property type="match status" value="1"/>
</dbReference>
<name>A0A1E1F2R4_9SPHN</name>